<evidence type="ECO:0000313" key="4">
    <source>
        <dbReference type="EMBL" id="RAR12987.1"/>
    </source>
</evidence>
<feature type="compositionally biased region" description="Polar residues" evidence="2">
    <location>
        <begin position="67"/>
        <end position="80"/>
    </location>
</feature>
<gene>
    <name evidence="4" type="ORF">DDE83_003652</name>
</gene>
<evidence type="ECO:0000259" key="3">
    <source>
        <dbReference type="PROSITE" id="PS50048"/>
    </source>
</evidence>
<name>A0A364N6X5_STELY</name>
<proteinExistence type="predicted"/>
<dbReference type="GO" id="GO:0000981">
    <property type="term" value="F:DNA-binding transcription factor activity, RNA polymerase II-specific"/>
    <property type="evidence" value="ECO:0007669"/>
    <property type="project" value="InterPro"/>
</dbReference>
<dbReference type="SUPFAM" id="SSF57701">
    <property type="entry name" value="Zn2/Cys6 DNA-binding domain"/>
    <property type="match status" value="1"/>
</dbReference>
<keyword evidence="5" id="KW-1185">Reference proteome</keyword>
<dbReference type="EMBL" id="QGDH01000042">
    <property type="protein sequence ID" value="RAR12987.1"/>
    <property type="molecule type" value="Genomic_DNA"/>
</dbReference>
<dbReference type="SMART" id="SM00066">
    <property type="entry name" value="GAL4"/>
    <property type="match status" value="1"/>
</dbReference>
<dbReference type="Proteomes" id="UP000249619">
    <property type="component" value="Unassembled WGS sequence"/>
</dbReference>
<organism evidence="4 5">
    <name type="scientific">Stemphylium lycopersici</name>
    <name type="common">Tomato gray leaf spot disease fungus</name>
    <name type="synonym">Thyrospora lycopersici</name>
    <dbReference type="NCBI Taxonomy" id="183478"/>
    <lineage>
        <taxon>Eukaryota</taxon>
        <taxon>Fungi</taxon>
        <taxon>Dikarya</taxon>
        <taxon>Ascomycota</taxon>
        <taxon>Pezizomycotina</taxon>
        <taxon>Dothideomycetes</taxon>
        <taxon>Pleosporomycetidae</taxon>
        <taxon>Pleosporales</taxon>
        <taxon>Pleosporineae</taxon>
        <taxon>Pleosporaceae</taxon>
        <taxon>Stemphylium</taxon>
    </lineage>
</organism>
<dbReference type="InterPro" id="IPR036864">
    <property type="entry name" value="Zn2-C6_fun-type_DNA-bd_sf"/>
</dbReference>
<dbReference type="Gene3D" id="4.10.240.10">
    <property type="entry name" value="Zn(2)-C6 fungal-type DNA-binding domain"/>
    <property type="match status" value="1"/>
</dbReference>
<dbReference type="Pfam" id="PF00172">
    <property type="entry name" value="Zn_clus"/>
    <property type="match status" value="1"/>
</dbReference>
<keyword evidence="1" id="KW-0539">Nucleus</keyword>
<evidence type="ECO:0000256" key="1">
    <source>
        <dbReference type="ARBA" id="ARBA00023242"/>
    </source>
</evidence>
<sequence length="399" mass="43262">MSHRHSCERCRQQKVRCLRDSQVSQEPSPGQSIPQCSRCAKAGTACIYSLRVKTRRPGSTVDGGQPAISQSSTPSIKNPSIPFSSMDEYESLYQVDFDGFNWGQPPLFSSMQSSMTEQVEMDLSMTNHTTAQTSGTHSDGQWCIDTPSMLYSSPNPEFYRETIAAADSFQELMSQATVVSAQAASATRLLLHPESTPPTVSSAHVNEAFEGTKTLVRIIHEIMSIASPNDSGYELEAVRCDGGCRSADIGALVLTTLACHQHLLAFFKAICDSIERFVESAGDAKRFSQVGSSLHGDGLPSTAQFTMVLQLLVHLINRLDRCLFPTRPSSPVSSSSASACGGSGMDILVSRHDSDDVMPDTAGIPSLAHALVRAMPGEHVRLRQAILQLQARMETLEAF</sequence>
<feature type="region of interest" description="Disordered" evidence="2">
    <location>
        <begin position="56"/>
        <end position="80"/>
    </location>
</feature>
<feature type="domain" description="Zn(2)-C6 fungal-type" evidence="3">
    <location>
        <begin position="6"/>
        <end position="48"/>
    </location>
</feature>
<protein>
    <recommendedName>
        <fullName evidence="3">Zn(2)-C6 fungal-type domain-containing protein</fullName>
    </recommendedName>
</protein>
<comment type="caution">
    <text evidence="4">The sequence shown here is derived from an EMBL/GenBank/DDBJ whole genome shotgun (WGS) entry which is preliminary data.</text>
</comment>
<reference evidence="5" key="1">
    <citation type="submission" date="2018-05" db="EMBL/GenBank/DDBJ databases">
        <title>Draft genome sequence of Stemphylium lycopersici strain CIDEFI 213.</title>
        <authorList>
            <person name="Medina R."/>
            <person name="Franco M.E.E."/>
            <person name="Lucentini C.G."/>
            <person name="Saparrat M.C.N."/>
            <person name="Balatti P.A."/>
        </authorList>
    </citation>
    <scope>NUCLEOTIDE SEQUENCE [LARGE SCALE GENOMIC DNA]</scope>
    <source>
        <strain evidence="5">CIDEFI 213</strain>
    </source>
</reference>
<evidence type="ECO:0000313" key="5">
    <source>
        <dbReference type="Proteomes" id="UP000249619"/>
    </source>
</evidence>
<dbReference type="AlphaFoldDB" id="A0A364N6X5"/>
<dbReference type="CDD" id="cd00067">
    <property type="entry name" value="GAL4"/>
    <property type="match status" value="1"/>
</dbReference>
<dbReference type="InterPro" id="IPR001138">
    <property type="entry name" value="Zn2Cys6_DnaBD"/>
</dbReference>
<evidence type="ECO:0000256" key="2">
    <source>
        <dbReference type="SAM" id="MobiDB-lite"/>
    </source>
</evidence>
<accession>A0A364N6X5</accession>
<dbReference type="PROSITE" id="PS50048">
    <property type="entry name" value="ZN2_CY6_FUNGAL_2"/>
    <property type="match status" value="1"/>
</dbReference>
<dbReference type="GO" id="GO:0008270">
    <property type="term" value="F:zinc ion binding"/>
    <property type="evidence" value="ECO:0007669"/>
    <property type="project" value="InterPro"/>
</dbReference>